<sequence length="406" mass="45200">MIVEFDVDQLTGYIRDLLEQDANLRNLRVIGELFDFKVHSSGHVYFTILGKESRLNCVLFKSDARDVPKWPQKGDLVAVEGRIGLYPPRGAYQLYARRLVPIGQGAIARAKEELRLRLEKEGLFDIRLKRPIPKLPLKAAVITSPTGAAVKDVIKVSSVRFPQCELIIVPCLVQGLDAPKSIVNALRKVQYIEGLDVALLVRGGGSRDDLSPFDDEAVVRAVRLCPVPIVTGLGHDIDLTLADLAADLHAPTPSAAAERTFPDRFALLHSLENLKSAMTRGVKTRLNERTSRLEHIFCYIQNIVNDKYLWRNRSLLESLSRELAKNTQRKVESHKLSLARAVDGLDGASPLKILSKGFAYCRDEEKNKISSALQVTLGENIVVQFIDGDIKACVTDKVPVDRRLLD</sequence>
<dbReference type="CDD" id="cd04489">
    <property type="entry name" value="ExoVII_LU_OBF"/>
    <property type="match status" value="1"/>
</dbReference>
<organism evidence="9 10">
    <name type="scientific">Thermovirga lienii (strain ATCC BAA-1197 / DSM 17291 / Cas60314)</name>
    <dbReference type="NCBI Taxonomy" id="580340"/>
    <lineage>
        <taxon>Bacteria</taxon>
        <taxon>Thermotogati</taxon>
        <taxon>Synergistota</taxon>
        <taxon>Synergistia</taxon>
        <taxon>Synergistales</taxon>
        <taxon>Thermovirgaceae</taxon>
        <taxon>Thermovirga</taxon>
    </lineage>
</organism>
<dbReference type="InterPro" id="IPR003753">
    <property type="entry name" value="Exonuc_VII_L"/>
</dbReference>
<dbReference type="EC" id="3.1.11.6" evidence="5"/>
<dbReference type="PANTHER" id="PTHR30008:SF0">
    <property type="entry name" value="EXODEOXYRIBONUCLEASE 7 LARGE SUBUNIT"/>
    <property type="match status" value="1"/>
</dbReference>
<evidence type="ECO:0000313" key="10">
    <source>
        <dbReference type="Proteomes" id="UP000005868"/>
    </source>
</evidence>
<keyword evidence="4 5" id="KW-0269">Exonuclease</keyword>
<reference evidence="9 10" key="2">
    <citation type="journal article" date="2012" name="Stand. Genomic Sci.">
        <title>Genome sequence of the moderately thermophilic, amino-acid-degrading and sulfur-reducing bacterium Thermovirga lienii type strain (Cas60314(T)).</title>
        <authorList>
            <person name="Goker M."/>
            <person name="Saunders E."/>
            <person name="Lapidus A."/>
            <person name="Nolan M."/>
            <person name="Lucas S."/>
            <person name="Hammon N."/>
            <person name="Deshpande S."/>
            <person name="Cheng J.F."/>
            <person name="Han C."/>
            <person name="Tapia R."/>
            <person name="Goodwin L.A."/>
            <person name="Pitluck S."/>
            <person name="Liolios K."/>
            <person name="Mavromatis K."/>
            <person name="Pagani I."/>
            <person name="Ivanova N."/>
            <person name="Mikhailova N."/>
            <person name="Pati A."/>
            <person name="Chen A."/>
            <person name="Palaniappan K."/>
            <person name="Land M."/>
            <person name="Chang Y.J."/>
            <person name="Jeffries C.D."/>
            <person name="Brambilla E.M."/>
            <person name="Rohde M."/>
            <person name="Spring S."/>
            <person name="Detter J.C."/>
            <person name="Woyke T."/>
            <person name="Bristow J."/>
            <person name="Eisen J.A."/>
            <person name="Markowitz V."/>
            <person name="Hugenholtz P."/>
            <person name="Kyrpides N.C."/>
            <person name="Klenk H.P."/>
        </authorList>
    </citation>
    <scope>NUCLEOTIDE SEQUENCE [LARGE SCALE GENOMIC DNA]</scope>
    <source>
        <strain evidence="10">ATCC BAA-1197 / DSM 17291 / Cas60314</strain>
    </source>
</reference>
<dbReference type="GO" id="GO:0006308">
    <property type="term" value="P:DNA catabolic process"/>
    <property type="evidence" value="ECO:0007669"/>
    <property type="project" value="UniProtKB-UniRule"/>
</dbReference>
<evidence type="ECO:0000256" key="3">
    <source>
        <dbReference type="ARBA" id="ARBA00022801"/>
    </source>
</evidence>
<accession>G7V9Q1</accession>
<feature type="domain" description="Exonuclease VII large subunit C-terminal" evidence="7">
    <location>
        <begin position="310"/>
        <end position="392"/>
    </location>
</feature>
<evidence type="ECO:0000259" key="8">
    <source>
        <dbReference type="Pfam" id="PF13742"/>
    </source>
</evidence>
<dbReference type="Pfam" id="PF13742">
    <property type="entry name" value="tRNA_anti_2"/>
    <property type="match status" value="1"/>
</dbReference>
<dbReference type="PANTHER" id="PTHR30008">
    <property type="entry name" value="EXODEOXYRIBONUCLEASE 7 LARGE SUBUNIT"/>
    <property type="match status" value="1"/>
</dbReference>
<evidence type="ECO:0000256" key="4">
    <source>
        <dbReference type="ARBA" id="ARBA00022839"/>
    </source>
</evidence>
<dbReference type="Proteomes" id="UP000005868">
    <property type="component" value="Chromosome"/>
</dbReference>
<dbReference type="AlphaFoldDB" id="G7V9Q1"/>
<dbReference type="eggNOG" id="COG1570">
    <property type="taxonomic scope" value="Bacteria"/>
</dbReference>
<dbReference type="STRING" id="580340.Tlie_0868"/>
<dbReference type="GO" id="GO:0008855">
    <property type="term" value="F:exodeoxyribonuclease VII activity"/>
    <property type="evidence" value="ECO:0007669"/>
    <property type="project" value="UniProtKB-UniRule"/>
</dbReference>
<gene>
    <name evidence="5" type="primary">xseA</name>
    <name evidence="9" type="ordered locus">Tlie_0868</name>
</gene>
<dbReference type="HOGENOM" id="CLU_023625_2_0_0"/>
<dbReference type="KEGG" id="tli:Tlie_0868"/>
<feature type="domain" description="OB-fold nucleic acid binding" evidence="8">
    <location>
        <begin position="6"/>
        <end position="98"/>
    </location>
</feature>
<dbReference type="EMBL" id="CP003096">
    <property type="protein sequence ID" value="AER66601.1"/>
    <property type="molecule type" value="Genomic_DNA"/>
</dbReference>
<comment type="catalytic activity">
    <reaction evidence="5 6">
        <text>Exonucleolytic cleavage in either 5'- to 3'- or 3'- to 5'-direction to yield nucleoside 5'-phosphates.</text>
        <dbReference type="EC" id="3.1.11.6"/>
    </reaction>
</comment>
<dbReference type="GO" id="GO:0005737">
    <property type="term" value="C:cytoplasm"/>
    <property type="evidence" value="ECO:0007669"/>
    <property type="project" value="UniProtKB-SubCell"/>
</dbReference>
<comment type="function">
    <text evidence="5">Bidirectionally degrades single-stranded DNA into large acid-insoluble oligonucleotides, which are then degraded further into small acid-soluble oligonucleotides.</text>
</comment>
<reference evidence="10" key="1">
    <citation type="submission" date="2011-10" db="EMBL/GenBank/DDBJ databases">
        <title>The complete genome of chromosome of Thermovirga lienii DSM 17291.</title>
        <authorList>
            <consortium name="US DOE Joint Genome Institute (JGI-PGF)"/>
            <person name="Lucas S."/>
            <person name="Copeland A."/>
            <person name="Lapidus A."/>
            <person name="Glavina del Rio T."/>
            <person name="Dalin E."/>
            <person name="Tice H."/>
            <person name="Bruce D."/>
            <person name="Goodwin L."/>
            <person name="Pitluck S."/>
            <person name="Peters L."/>
            <person name="Mikhailova N."/>
            <person name="Saunders E."/>
            <person name="Kyrpides N."/>
            <person name="Mavromatis K."/>
            <person name="Ivanova N."/>
            <person name="Last F.I."/>
            <person name="Brettin T."/>
            <person name="Detter J.C."/>
            <person name="Han C."/>
            <person name="Larimer F."/>
            <person name="Land M."/>
            <person name="Hauser L."/>
            <person name="Markowitz V."/>
            <person name="Cheng J.-F."/>
            <person name="Hugenholtz P."/>
            <person name="Woyke T."/>
            <person name="Wu D."/>
            <person name="Spring S."/>
            <person name="Schroeder M."/>
            <person name="Brambilla E.-M."/>
            <person name="Klenk H.-P."/>
            <person name="Eisen J.A."/>
        </authorList>
    </citation>
    <scope>NUCLEOTIDE SEQUENCE [LARGE SCALE GENOMIC DNA]</scope>
    <source>
        <strain evidence="10">ATCC BAA-1197 / DSM 17291 / Cas60314</strain>
    </source>
</reference>
<comment type="subcellular location">
    <subcellularLocation>
        <location evidence="5 6">Cytoplasm</location>
    </subcellularLocation>
</comment>
<dbReference type="GO" id="GO:0003676">
    <property type="term" value="F:nucleic acid binding"/>
    <property type="evidence" value="ECO:0007669"/>
    <property type="project" value="InterPro"/>
</dbReference>
<dbReference type="InterPro" id="IPR020579">
    <property type="entry name" value="Exonuc_VII_lsu_C"/>
</dbReference>
<evidence type="ECO:0000259" key="7">
    <source>
        <dbReference type="Pfam" id="PF02601"/>
    </source>
</evidence>
<comment type="subunit">
    <text evidence="5">Heterooligomer composed of large and small subunits.</text>
</comment>
<name>G7V9Q1_THELD</name>
<evidence type="ECO:0000313" key="9">
    <source>
        <dbReference type="EMBL" id="AER66601.1"/>
    </source>
</evidence>
<evidence type="ECO:0000256" key="1">
    <source>
        <dbReference type="ARBA" id="ARBA00022490"/>
    </source>
</evidence>
<protein>
    <recommendedName>
        <fullName evidence="5">Exodeoxyribonuclease 7 large subunit</fullName>
        <ecNumber evidence="5">3.1.11.6</ecNumber>
    </recommendedName>
    <alternativeName>
        <fullName evidence="5">Exodeoxyribonuclease VII large subunit</fullName>
        <shortName evidence="5">Exonuclease VII large subunit</shortName>
    </alternativeName>
</protein>
<dbReference type="OrthoDB" id="9802795at2"/>
<evidence type="ECO:0000256" key="5">
    <source>
        <dbReference type="HAMAP-Rule" id="MF_00378"/>
    </source>
</evidence>
<dbReference type="GO" id="GO:0009318">
    <property type="term" value="C:exodeoxyribonuclease VII complex"/>
    <property type="evidence" value="ECO:0007669"/>
    <property type="project" value="UniProtKB-UniRule"/>
</dbReference>
<comment type="similarity">
    <text evidence="5 6">Belongs to the XseA family.</text>
</comment>
<dbReference type="NCBIfam" id="TIGR00237">
    <property type="entry name" value="xseA"/>
    <property type="match status" value="1"/>
</dbReference>
<dbReference type="InterPro" id="IPR025824">
    <property type="entry name" value="OB-fold_nuc-bd_dom"/>
</dbReference>
<evidence type="ECO:0000256" key="2">
    <source>
        <dbReference type="ARBA" id="ARBA00022722"/>
    </source>
</evidence>
<keyword evidence="2 5" id="KW-0540">Nuclease</keyword>
<evidence type="ECO:0000256" key="6">
    <source>
        <dbReference type="RuleBase" id="RU004355"/>
    </source>
</evidence>
<proteinExistence type="inferred from homology"/>
<feature type="domain" description="Exonuclease VII large subunit C-terminal" evidence="7">
    <location>
        <begin position="123"/>
        <end position="296"/>
    </location>
</feature>
<keyword evidence="1 5" id="KW-0963">Cytoplasm</keyword>
<keyword evidence="3 5" id="KW-0378">Hydrolase</keyword>
<dbReference type="Pfam" id="PF02601">
    <property type="entry name" value="Exonuc_VII_L"/>
    <property type="match status" value="2"/>
</dbReference>
<keyword evidence="10" id="KW-1185">Reference proteome</keyword>
<dbReference type="HAMAP" id="MF_00378">
    <property type="entry name" value="Exonuc_7_L"/>
    <property type="match status" value="1"/>
</dbReference>